<dbReference type="RefSeq" id="WP_130490980.1">
    <property type="nucleotide sequence ID" value="NZ_SGXD01000001.1"/>
</dbReference>
<evidence type="ECO:0000313" key="2">
    <source>
        <dbReference type="Proteomes" id="UP000293638"/>
    </source>
</evidence>
<keyword evidence="2" id="KW-1185">Reference proteome</keyword>
<gene>
    <name evidence="1" type="ORF">EV189_0073</name>
</gene>
<comment type="caution">
    <text evidence="1">The sequence shown here is derived from an EMBL/GenBank/DDBJ whole genome shotgun (WGS) entry which is preliminary data.</text>
</comment>
<dbReference type="NCBIfam" id="TIGR04042">
    <property type="entry name" value="MSMEG_0570_fam"/>
    <property type="match status" value="1"/>
</dbReference>
<dbReference type="InterPro" id="IPR023846">
    <property type="entry name" value="CHP04042_MSMEG0570"/>
</dbReference>
<sequence length="92" mass="9915">MPEMTFTVRWPDGSRQQCYSPSLVVHDHLSPGTAYAVAEFLDRSRTALHAASERVRAAYGFPCSRAQSSLAAIEAAGSRFGAGEVVVEEMAP</sequence>
<name>A0A4Q7NUS8_9ACTN</name>
<reference evidence="1 2" key="1">
    <citation type="submission" date="2019-02" db="EMBL/GenBank/DDBJ databases">
        <title>Genomic Encyclopedia of Type Strains, Phase IV (KMG-IV): sequencing the most valuable type-strain genomes for metagenomic binning, comparative biology and taxonomic classification.</title>
        <authorList>
            <person name="Goeker M."/>
        </authorList>
    </citation>
    <scope>NUCLEOTIDE SEQUENCE [LARGE SCALE GENOMIC DNA]</scope>
    <source>
        <strain evidence="1 2">DSM 45622</strain>
    </source>
</reference>
<proteinExistence type="predicted"/>
<dbReference type="OrthoDB" id="195104at2"/>
<dbReference type="EMBL" id="SGXD01000001">
    <property type="protein sequence ID" value="RZS90844.1"/>
    <property type="molecule type" value="Genomic_DNA"/>
</dbReference>
<dbReference type="Proteomes" id="UP000293638">
    <property type="component" value="Unassembled WGS sequence"/>
</dbReference>
<organism evidence="1 2">
    <name type="scientific">Motilibacter rhizosphaerae</name>
    <dbReference type="NCBI Taxonomy" id="598652"/>
    <lineage>
        <taxon>Bacteria</taxon>
        <taxon>Bacillati</taxon>
        <taxon>Actinomycetota</taxon>
        <taxon>Actinomycetes</taxon>
        <taxon>Motilibacterales</taxon>
        <taxon>Motilibacteraceae</taxon>
        <taxon>Motilibacter</taxon>
    </lineage>
</organism>
<evidence type="ECO:0000313" key="1">
    <source>
        <dbReference type="EMBL" id="RZS90844.1"/>
    </source>
</evidence>
<accession>A0A4Q7NUS8</accession>
<dbReference type="AlphaFoldDB" id="A0A4Q7NUS8"/>
<protein>
    <submittedName>
        <fullName evidence="1">Putative repeat protein (TIGR04042 family)</fullName>
    </submittedName>
</protein>